<accession>A0A0E3WE10</accession>
<organism evidence="2 3">
    <name type="scientific">Mycobacterium lentiflavum</name>
    <dbReference type="NCBI Taxonomy" id="141349"/>
    <lineage>
        <taxon>Bacteria</taxon>
        <taxon>Bacillati</taxon>
        <taxon>Actinomycetota</taxon>
        <taxon>Actinomycetes</taxon>
        <taxon>Mycobacteriales</taxon>
        <taxon>Mycobacteriaceae</taxon>
        <taxon>Mycobacterium</taxon>
        <taxon>Mycobacterium simiae complex</taxon>
    </lineage>
</organism>
<protein>
    <submittedName>
        <fullName evidence="2">Putative enoyl-CoA hydratase/isomerase</fullName>
    </submittedName>
</protein>
<dbReference type="AlphaFoldDB" id="A0A0E3WE10"/>
<proteinExistence type="predicted"/>
<dbReference type="PANTHER" id="PTHR11941:SF54">
    <property type="entry name" value="ENOYL-COA HYDRATASE, MITOCHONDRIAL"/>
    <property type="match status" value="1"/>
</dbReference>
<evidence type="ECO:0000313" key="2">
    <source>
        <dbReference type="EMBL" id="CQD22544.1"/>
    </source>
</evidence>
<dbReference type="GO" id="GO:0016853">
    <property type="term" value="F:isomerase activity"/>
    <property type="evidence" value="ECO:0007669"/>
    <property type="project" value="UniProtKB-KW"/>
</dbReference>
<dbReference type="InterPro" id="IPR001753">
    <property type="entry name" value="Enoyl-CoA_hydra/iso"/>
</dbReference>
<gene>
    <name evidence="2" type="ORF">BN1232_05658</name>
</gene>
<keyword evidence="1" id="KW-0443">Lipid metabolism</keyword>
<dbReference type="GO" id="GO:0006635">
    <property type="term" value="P:fatty acid beta-oxidation"/>
    <property type="evidence" value="ECO:0007669"/>
    <property type="project" value="TreeGrafter"/>
</dbReference>
<evidence type="ECO:0000313" key="3">
    <source>
        <dbReference type="Proteomes" id="UP000199251"/>
    </source>
</evidence>
<keyword evidence="2" id="KW-0413">Isomerase</keyword>
<reference evidence="2 3" key="1">
    <citation type="submission" date="2015-03" db="EMBL/GenBank/DDBJ databases">
        <authorList>
            <person name="Urmite Genomes"/>
        </authorList>
    </citation>
    <scope>NUCLEOTIDE SEQUENCE [LARGE SCALE GENOMIC DNA]</scope>
    <source>
        <strain evidence="2 3">CSUR P1491</strain>
    </source>
</reference>
<dbReference type="Proteomes" id="UP000199251">
    <property type="component" value="Unassembled WGS sequence"/>
</dbReference>
<sequence>MDEPTTLRIDRREDRTWVTLDRHAARNAIDAAMVAELHRLCDELQDEPKVLVVTGGADGVFAGGADVGELLARRSKEALVGINLRLFERIRALPMPTVAAVDGWALGGGAELAYACDLRVGTTRAKFGQPEPQLGILAGAGATFRLIRLLGESLTKQMLLAGRTLEAHEALRFGLLSEVAEPEQLFATVDALIDRMLAGSAKALRLTKLAVDAPADAHPNVDLLAQAVLFEDIEKFDRMTAFLGRRRARQAQRG</sequence>
<evidence type="ECO:0000256" key="1">
    <source>
        <dbReference type="ARBA" id="ARBA00023098"/>
    </source>
</evidence>
<dbReference type="Pfam" id="PF00378">
    <property type="entry name" value="ECH_1"/>
    <property type="match status" value="1"/>
</dbReference>
<dbReference type="Gene3D" id="3.90.226.10">
    <property type="entry name" value="2-enoyl-CoA Hydratase, Chain A, domain 1"/>
    <property type="match status" value="1"/>
</dbReference>
<dbReference type="PANTHER" id="PTHR11941">
    <property type="entry name" value="ENOYL-COA HYDRATASE-RELATED"/>
    <property type="match status" value="1"/>
</dbReference>
<dbReference type="OrthoDB" id="5174409at2"/>
<name>A0A0E3WE10_MYCLN</name>
<dbReference type="RefSeq" id="WP_090607907.1">
    <property type="nucleotide sequence ID" value="NZ_CTEE01000001.1"/>
</dbReference>
<dbReference type="EMBL" id="CTEE01000001">
    <property type="protein sequence ID" value="CQD22544.1"/>
    <property type="molecule type" value="Genomic_DNA"/>
</dbReference>
<dbReference type="CDD" id="cd06558">
    <property type="entry name" value="crotonase-like"/>
    <property type="match status" value="1"/>
</dbReference>
<dbReference type="STRING" id="141349.BN1232_05658"/>
<dbReference type="SUPFAM" id="SSF52096">
    <property type="entry name" value="ClpP/crotonase"/>
    <property type="match status" value="1"/>
</dbReference>
<dbReference type="InterPro" id="IPR029045">
    <property type="entry name" value="ClpP/crotonase-like_dom_sf"/>
</dbReference>